<dbReference type="Gene3D" id="2.40.128.110">
    <property type="entry name" value="Lipid/polyisoprenoid-binding, YceI-like"/>
    <property type="match status" value="1"/>
</dbReference>
<organism evidence="3 4">
    <name type="scientific">Paradesertivirga mongoliensis</name>
    <dbReference type="NCBI Taxonomy" id="2100740"/>
    <lineage>
        <taxon>Bacteria</taxon>
        <taxon>Pseudomonadati</taxon>
        <taxon>Bacteroidota</taxon>
        <taxon>Sphingobacteriia</taxon>
        <taxon>Sphingobacteriales</taxon>
        <taxon>Sphingobacteriaceae</taxon>
        <taxon>Paradesertivirga</taxon>
    </lineage>
</organism>
<dbReference type="EMBL" id="JBHUHZ010000002">
    <property type="protein sequence ID" value="MFD2163356.1"/>
    <property type="molecule type" value="Genomic_DNA"/>
</dbReference>
<dbReference type="Proteomes" id="UP001597387">
    <property type="component" value="Unassembled WGS sequence"/>
</dbReference>
<dbReference type="SMART" id="SM00867">
    <property type="entry name" value="YceI"/>
    <property type="match status" value="1"/>
</dbReference>
<keyword evidence="1" id="KW-0732">Signal</keyword>
<proteinExistence type="predicted"/>
<accession>A0ABW4ZNE9</accession>
<evidence type="ECO:0000313" key="4">
    <source>
        <dbReference type="Proteomes" id="UP001597387"/>
    </source>
</evidence>
<feature type="domain" description="Lipid/polyisoprenoid-binding YceI-like" evidence="2">
    <location>
        <begin position="22"/>
        <end position="191"/>
    </location>
</feature>
<dbReference type="RefSeq" id="WP_255901021.1">
    <property type="nucleotide sequence ID" value="NZ_JAFMZO010000002.1"/>
</dbReference>
<dbReference type="Pfam" id="PF04264">
    <property type="entry name" value="YceI"/>
    <property type="match status" value="1"/>
</dbReference>
<evidence type="ECO:0000313" key="3">
    <source>
        <dbReference type="EMBL" id="MFD2163356.1"/>
    </source>
</evidence>
<name>A0ABW4ZNE9_9SPHI</name>
<feature type="chain" id="PRO_5046558702" evidence="1">
    <location>
        <begin position="20"/>
        <end position="194"/>
    </location>
</feature>
<feature type="signal peptide" evidence="1">
    <location>
        <begin position="1"/>
        <end position="19"/>
    </location>
</feature>
<dbReference type="PANTHER" id="PTHR34406">
    <property type="entry name" value="PROTEIN YCEI"/>
    <property type="match status" value="1"/>
</dbReference>
<sequence>MKSTLIALSILASSLSLSAQTKWIIDPVHSSVNFNIEHLVISEVEGKFNKYNGTISTAKPDLTDAVIDFAIDVNSIDTDNEMRDKHLVAPDFFDAAKYPKMTFKSTSFKKVSGNKYILTGNLTIHGITKPAKFDVTYGGTAKDGYGNVKAGFKAKGIINRFDYGLQYNSLTEAGGATLGKEVEIDLKLQFAQAK</sequence>
<evidence type="ECO:0000259" key="2">
    <source>
        <dbReference type="SMART" id="SM00867"/>
    </source>
</evidence>
<gene>
    <name evidence="3" type="ORF">ACFSJU_13195</name>
</gene>
<keyword evidence="4" id="KW-1185">Reference proteome</keyword>
<dbReference type="InterPro" id="IPR007372">
    <property type="entry name" value="Lipid/polyisoprenoid-bd_YceI"/>
</dbReference>
<dbReference type="InterPro" id="IPR036761">
    <property type="entry name" value="TTHA0802/YceI-like_sf"/>
</dbReference>
<dbReference type="SUPFAM" id="SSF101874">
    <property type="entry name" value="YceI-like"/>
    <property type="match status" value="1"/>
</dbReference>
<reference evidence="4" key="1">
    <citation type="journal article" date="2019" name="Int. J. Syst. Evol. Microbiol.">
        <title>The Global Catalogue of Microorganisms (GCM) 10K type strain sequencing project: providing services to taxonomists for standard genome sequencing and annotation.</title>
        <authorList>
            <consortium name="The Broad Institute Genomics Platform"/>
            <consortium name="The Broad Institute Genome Sequencing Center for Infectious Disease"/>
            <person name="Wu L."/>
            <person name="Ma J."/>
        </authorList>
    </citation>
    <scope>NUCLEOTIDE SEQUENCE [LARGE SCALE GENOMIC DNA]</scope>
    <source>
        <strain evidence="4">KCTC 42217</strain>
    </source>
</reference>
<comment type="caution">
    <text evidence="3">The sequence shown here is derived from an EMBL/GenBank/DDBJ whole genome shotgun (WGS) entry which is preliminary data.</text>
</comment>
<evidence type="ECO:0000256" key="1">
    <source>
        <dbReference type="SAM" id="SignalP"/>
    </source>
</evidence>
<protein>
    <submittedName>
        <fullName evidence="3">YceI family protein</fullName>
    </submittedName>
</protein>
<dbReference type="PANTHER" id="PTHR34406:SF1">
    <property type="entry name" value="PROTEIN YCEI"/>
    <property type="match status" value="1"/>
</dbReference>